<reference evidence="2" key="1">
    <citation type="submission" date="2021-02" db="EMBL/GenBank/DDBJ databases">
        <authorList>
            <person name="Dougan E. K."/>
            <person name="Rhodes N."/>
            <person name="Thang M."/>
            <person name="Chan C."/>
        </authorList>
    </citation>
    <scope>NUCLEOTIDE SEQUENCE</scope>
</reference>
<gene>
    <name evidence="2" type="ORF">PGLA1383_LOCUS48641</name>
    <name evidence="3" type="ORF">PGLA2088_LOCUS27577</name>
</gene>
<organism evidence="2 4">
    <name type="scientific">Polarella glacialis</name>
    <name type="common">Dinoflagellate</name>
    <dbReference type="NCBI Taxonomy" id="89957"/>
    <lineage>
        <taxon>Eukaryota</taxon>
        <taxon>Sar</taxon>
        <taxon>Alveolata</taxon>
        <taxon>Dinophyceae</taxon>
        <taxon>Suessiales</taxon>
        <taxon>Suessiaceae</taxon>
        <taxon>Polarella</taxon>
    </lineage>
</organism>
<dbReference type="Proteomes" id="UP000626109">
    <property type="component" value="Unassembled WGS sequence"/>
</dbReference>
<name>A0A813H4Y5_POLGL</name>
<keyword evidence="4" id="KW-1185">Reference proteome</keyword>
<accession>A0A813H4Y5</accession>
<dbReference type="InterPro" id="IPR027973">
    <property type="entry name" value="FSAF1-like"/>
</dbReference>
<evidence type="ECO:0000313" key="2">
    <source>
        <dbReference type="EMBL" id="CAE8632711.1"/>
    </source>
</evidence>
<evidence type="ECO:0000313" key="3">
    <source>
        <dbReference type="EMBL" id="CAE8691789.1"/>
    </source>
</evidence>
<dbReference type="Pfam" id="PF15375">
    <property type="entry name" value="FSAF1"/>
    <property type="match status" value="1"/>
</dbReference>
<dbReference type="OrthoDB" id="478376at2759"/>
<feature type="region of interest" description="Disordered" evidence="1">
    <location>
        <begin position="80"/>
        <end position="118"/>
    </location>
</feature>
<comment type="caution">
    <text evidence="2">The sequence shown here is derived from an EMBL/GenBank/DDBJ whole genome shotgun (WGS) entry which is preliminary data.</text>
</comment>
<proteinExistence type="predicted"/>
<protein>
    <submittedName>
        <fullName evidence="2">Uncharacterized protein</fullName>
    </submittedName>
</protein>
<dbReference type="AlphaFoldDB" id="A0A813H4Y5"/>
<feature type="region of interest" description="Disordered" evidence="1">
    <location>
        <begin position="329"/>
        <end position="361"/>
    </location>
</feature>
<dbReference type="EMBL" id="CAJNNW010027518">
    <property type="protein sequence ID" value="CAE8691789.1"/>
    <property type="molecule type" value="Genomic_DNA"/>
</dbReference>
<sequence>MAAVKKVIMRKVKRRSSALPSAEQRLASMGEAFLANFDGDFSPKPRSPASISRARRHKKGAEKAILKGALVAKEVSKAAAGGAPPVAGSKAKVAAEGASVSAGKGGSKGSGDVQPGVPAVTLSNRAKKRKNHNADILGALDANRPASAKSLEPFTIEALKPKLGGLLPVPAQGPGRPATSPAAAAQQLKSVAAATAAAKTGKGSGKGSGPPARPTAKVLQMPGRPGSTASDRRRFMSAKVGQIFADKFVQPVSKGKTLAVEDSDEFKKTLQEVLNFVTPQLGKSEKRQFEQNRVRALGGTMEKRPMEPYAHVQRQRKEQEVARHKRLDAEKLLGVSMSANQHRRGDAGDSAVRRKKEALVEKKRRKDTEILGLGMGAKESRGMAIISKQAVRKFQRGG</sequence>
<feature type="region of interest" description="Disordered" evidence="1">
    <location>
        <begin position="194"/>
        <end position="231"/>
    </location>
</feature>
<dbReference type="EMBL" id="CAJNNV010030505">
    <property type="protein sequence ID" value="CAE8632711.1"/>
    <property type="molecule type" value="Genomic_DNA"/>
</dbReference>
<evidence type="ECO:0000256" key="1">
    <source>
        <dbReference type="SAM" id="MobiDB-lite"/>
    </source>
</evidence>
<feature type="region of interest" description="Disordered" evidence="1">
    <location>
        <begin position="38"/>
        <end position="59"/>
    </location>
</feature>
<feature type="compositionally biased region" description="Low complexity" evidence="1">
    <location>
        <begin position="80"/>
        <end position="102"/>
    </location>
</feature>
<feature type="compositionally biased region" description="Low complexity" evidence="1">
    <location>
        <begin position="42"/>
        <end position="52"/>
    </location>
</feature>
<evidence type="ECO:0000313" key="4">
    <source>
        <dbReference type="Proteomes" id="UP000654075"/>
    </source>
</evidence>
<dbReference type="Proteomes" id="UP000654075">
    <property type="component" value="Unassembled WGS sequence"/>
</dbReference>